<keyword evidence="2" id="KW-1185">Reference proteome</keyword>
<reference evidence="1" key="1">
    <citation type="submission" date="2022-03" db="EMBL/GenBank/DDBJ databases">
        <authorList>
            <person name="Sayadi A."/>
        </authorList>
    </citation>
    <scope>NUCLEOTIDE SEQUENCE</scope>
</reference>
<organism evidence="1 2">
    <name type="scientific">Acanthoscelides obtectus</name>
    <name type="common">Bean weevil</name>
    <name type="synonym">Bruchus obtectus</name>
    <dbReference type="NCBI Taxonomy" id="200917"/>
    <lineage>
        <taxon>Eukaryota</taxon>
        <taxon>Metazoa</taxon>
        <taxon>Ecdysozoa</taxon>
        <taxon>Arthropoda</taxon>
        <taxon>Hexapoda</taxon>
        <taxon>Insecta</taxon>
        <taxon>Pterygota</taxon>
        <taxon>Neoptera</taxon>
        <taxon>Endopterygota</taxon>
        <taxon>Coleoptera</taxon>
        <taxon>Polyphaga</taxon>
        <taxon>Cucujiformia</taxon>
        <taxon>Chrysomeloidea</taxon>
        <taxon>Chrysomelidae</taxon>
        <taxon>Bruchinae</taxon>
        <taxon>Bruchini</taxon>
        <taxon>Acanthoscelides</taxon>
    </lineage>
</organism>
<proteinExistence type="predicted"/>
<comment type="caution">
    <text evidence="1">The sequence shown here is derived from an EMBL/GenBank/DDBJ whole genome shotgun (WGS) entry which is preliminary data.</text>
</comment>
<evidence type="ECO:0000313" key="2">
    <source>
        <dbReference type="Proteomes" id="UP001152888"/>
    </source>
</evidence>
<sequence>MQCYTGRERGGNQQHLYSPWSMRRRHSNEFVQWPKTLEMIFIKTKNHRCVCALEGV</sequence>
<dbReference type="AlphaFoldDB" id="A0A9P0QAT9"/>
<protein>
    <submittedName>
        <fullName evidence="1">Uncharacterized protein</fullName>
    </submittedName>
</protein>
<dbReference type="EMBL" id="CAKOFQ010008838">
    <property type="protein sequence ID" value="CAH2016188.1"/>
    <property type="molecule type" value="Genomic_DNA"/>
</dbReference>
<gene>
    <name evidence="1" type="ORF">ACAOBT_LOCUS35207</name>
</gene>
<accession>A0A9P0QAT9</accession>
<name>A0A9P0QAT9_ACAOB</name>
<evidence type="ECO:0000313" key="1">
    <source>
        <dbReference type="EMBL" id="CAH2016188.1"/>
    </source>
</evidence>
<dbReference type="Proteomes" id="UP001152888">
    <property type="component" value="Unassembled WGS sequence"/>
</dbReference>